<dbReference type="OrthoDB" id="5073327at2"/>
<evidence type="ECO:0000313" key="1">
    <source>
        <dbReference type="EMBL" id="RLP76330.1"/>
    </source>
</evidence>
<proteinExistence type="predicted"/>
<evidence type="ECO:0000313" key="2">
    <source>
        <dbReference type="Proteomes" id="UP000272503"/>
    </source>
</evidence>
<name>A0A3L7A918_9MICO</name>
<evidence type="ECO:0008006" key="3">
    <source>
        <dbReference type="Google" id="ProtNLM"/>
    </source>
</evidence>
<gene>
    <name evidence="1" type="ORF">D9V32_05525</name>
</gene>
<protein>
    <recommendedName>
        <fullName evidence="3">HK97 gp10 family phage protein</fullName>
    </recommendedName>
</protein>
<keyword evidence="2" id="KW-1185">Reference proteome</keyword>
<comment type="caution">
    <text evidence="1">The sequence shown here is derived from an EMBL/GenBank/DDBJ whole genome shotgun (WGS) entry which is preliminary data.</text>
</comment>
<dbReference type="AlphaFoldDB" id="A0A3L7A918"/>
<dbReference type="EMBL" id="RCUX01000004">
    <property type="protein sequence ID" value="RLP76330.1"/>
    <property type="molecule type" value="Genomic_DNA"/>
</dbReference>
<dbReference type="Proteomes" id="UP000272503">
    <property type="component" value="Unassembled WGS sequence"/>
</dbReference>
<accession>A0A3L7A918</accession>
<sequence length="141" mass="15333">MSADFDFIELVGLEKELGEVPEKTIPNIRKSVEVSARLGKDTWSALAAGAHKRRNRKVGSKAKGRGLHAYHRSIDYDLVLGVDGTIGAEIGPNLGRPQGSFGFVEGGAGIRSAPRDHDRMTERIVEEDFLKGLSKAVEDSF</sequence>
<dbReference type="RefSeq" id="WP_147440401.1">
    <property type="nucleotide sequence ID" value="NZ_RCUX01000004.1"/>
</dbReference>
<reference evidence="1 2" key="1">
    <citation type="submission" date="2018-10" db="EMBL/GenBank/DDBJ databases">
        <authorList>
            <person name="Li J."/>
        </authorList>
    </citation>
    <scope>NUCLEOTIDE SEQUENCE [LARGE SCALE GENOMIC DNA]</scope>
    <source>
        <strain evidence="1 2">IF 016277</strain>
    </source>
</reference>
<organism evidence="1 2">
    <name type="scientific">Mycetocola tolaasinivorans</name>
    <dbReference type="NCBI Taxonomy" id="76635"/>
    <lineage>
        <taxon>Bacteria</taxon>
        <taxon>Bacillati</taxon>
        <taxon>Actinomycetota</taxon>
        <taxon>Actinomycetes</taxon>
        <taxon>Micrococcales</taxon>
        <taxon>Microbacteriaceae</taxon>
        <taxon>Mycetocola</taxon>
    </lineage>
</organism>